<keyword evidence="2" id="KW-0472">Membrane</keyword>
<evidence type="ECO:0000313" key="3">
    <source>
        <dbReference type="EMBL" id="CAD9300449.1"/>
    </source>
</evidence>
<feature type="compositionally biased region" description="Polar residues" evidence="1">
    <location>
        <begin position="463"/>
        <end position="478"/>
    </location>
</feature>
<organism evidence="3">
    <name type="scientific">Grammatophora oceanica</name>
    <dbReference type="NCBI Taxonomy" id="210454"/>
    <lineage>
        <taxon>Eukaryota</taxon>
        <taxon>Sar</taxon>
        <taxon>Stramenopiles</taxon>
        <taxon>Ochrophyta</taxon>
        <taxon>Bacillariophyta</taxon>
        <taxon>Fragilariophyceae</taxon>
        <taxon>Fragilariophycidae</taxon>
        <taxon>Rhabdonematales</taxon>
        <taxon>Grammatophoraceae</taxon>
        <taxon>Grammatophora</taxon>
    </lineage>
</organism>
<name>A0A7S1VHS7_9STRA</name>
<feature type="compositionally biased region" description="Low complexity" evidence="1">
    <location>
        <begin position="140"/>
        <end position="155"/>
    </location>
</feature>
<feature type="region of interest" description="Disordered" evidence="1">
    <location>
        <begin position="46"/>
        <end position="158"/>
    </location>
</feature>
<feature type="compositionally biased region" description="Low complexity" evidence="1">
    <location>
        <begin position="102"/>
        <end position="119"/>
    </location>
</feature>
<proteinExistence type="predicted"/>
<dbReference type="AlphaFoldDB" id="A0A7S1VHS7"/>
<keyword evidence="2" id="KW-0812">Transmembrane</keyword>
<reference evidence="3" key="1">
    <citation type="submission" date="2021-01" db="EMBL/GenBank/DDBJ databases">
        <authorList>
            <person name="Corre E."/>
            <person name="Pelletier E."/>
            <person name="Niang G."/>
            <person name="Scheremetjew M."/>
            <person name="Finn R."/>
            <person name="Kale V."/>
            <person name="Holt S."/>
            <person name="Cochrane G."/>
            <person name="Meng A."/>
            <person name="Brown T."/>
            <person name="Cohen L."/>
        </authorList>
    </citation>
    <scope>NUCLEOTIDE SEQUENCE</scope>
    <source>
        <strain evidence="3">CCMP 410</strain>
    </source>
</reference>
<evidence type="ECO:0000256" key="2">
    <source>
        <dbReference type="SAM" id="Phobius"/>
    </source>
</evidence>
<evidence type="ECO:0000256" key="1">
    <source>
        <dbReference type="SAM" id="MobiDB-lite"/>
    </source>
</evidence>
<feature type="compositionally biased region" description="Polar residues" evidence="1">
    <location>
        <begin position="129"/>
        <end position="139"/>
    </location>
</feature>
<sequence length="478" mass="50622">MIQAHHSTRQNIYTTTMGVPRRWALCALVVLVLSTCCTDVVNAKKDKEPAPAPVEAPAQPTWESPTWESPVEEPEPTDPPVETPQPTPEPSPLPTPVPSTPAPSAASSAAPSVSPRPSVTQEEELDDTSVPTTTMAPTQTAVPSSAPIPTTSSPTGPLVQVRMPEMELTLRIVGNSVDPEAVSTSLGTFVQESVVNSVSTFPGFASAVIDVDVQTFSTGRRKLQGRTIVMAEAKGEIFFTSDSQQPTPTEKDLESVLVTYFSYWGDDDLETNLQESNGYIVDDMEIVIDGKVVDGVPAGNGSDEGNPNGLTDEGRQRVGASPGLIAGLVIGCVALFVSILLLVWQRRKDKLKAAEQMATDTSLIAIGGGDTSLDAAPLMEAASNGTSPKHVSSLGGDDDQLSFGGISLEDSIYTTNTMEQNNPPSLLDNTMEASYDAKRLDKVISDAHNYVRSQAEDRGSLPTDPTLTASDSTSSQQP</sequence>
<gene>
    <name evidence="3" type="ORF">GOCE00092_LOCUS21423</name>
</gene>
<feature type="transmembrane region" description="Helical" evidence="2">
    <location>
        <begin position="324"/>
        <end position="344"/>
    </location>
</feature>
<feature type="compositionally biased region" description="Pro residues" evidence="1">
    <location>
        <begin position="77"/>
        <end position="101"/>
    </location>
</feature>
<protein>
    <submittedName>
        <fullName evidence="3">Uncharacterized protein</fullName>
    </submittedName>
</protein>
<accession>A0A7S1VHS7</accession>
<feature type="region of interest" description="Disordered" evidence="1">
    <location>
        <begin position="449"/>
        <end position="478"/>
    </location>
</feature>
<keyword evidence="2" id="KW-1133">Transmembrane helix</keyword>
<dbReference type="EMBL" id="HBGK01041034">
    <property type="protein sequence ID" value="CAD9300449.1"/>
    <property type="molecule type" value="Transcribed_RNA"/>
</dbReference>